<dbReference type="EMBL" id="KR029580">
    <property type="protein sequence ID" value="AKH46275.1"/>
    <property type="molecule type" value="Genomic_DNA"/>
</dbReference>
<evidence type="ECO:0000313" key="2">
    <source>
        <dbReference type="EMBL" id="AKH46275.1"/>
    </source>
</evidence>
<name>A0A0F7L2Y2_9VIRU</name>
<feature type="transmembrane region" description="Helical" evidence="1">
    <location>
        <begin position="7"/>
        <end position="33"/>
    </location>
</feature>
<sequence>MIMQKPCLICIQTVLNCIGCACQLLCVMLFLFMNLNGFAGMTTKRMIGFENFQKALYMIALNTIGLKKVWSLKSLYLCLAKSTHKASLALVWLVFVQMKV</sequence>
<keyword evidence="1" id="KW-0472">Membrane</keyword>
<accession>A0A0F7L2Y2</accession>
<keyword evidence="1" id="KW-0812">Transmembrane</keyword>
<protein>
    <submittedName>
        <fullName evidence="2">Phosphoadenosine phosphosulfate reductase</fullName>
    </submittedName>
</protein>
<organism evidence="2">
    <name type="scientific">uncultured marine virus</name>
    <dbReference type="NCBI Taxonomy" id="186617"/>
    <lineage>
        <taxon>Viruses</taxon>
        <taxon>environmental samples</taxon>
    </lineage>
</organism>
<reference evidence="2" key="2">
    <citation type="submission" date="2015-03" db="EMBL/GenBank/DDBJ databases">
        <authorList>
            <person name="Chow C.-E.T."/>
            <person name="Winget D.M."/>
            <person name="White R.A.III."/>
            <person name="Hallam S.J."/>
            <person name="Suttle C.A."/>
        </authorList>
    </citation>
    <scope>NUCLEOTIDE SEQUENCE</scope>
    <source>
        <strain evidence="2">Anoxic3_5</strain>
    </source>
</reference>
<reference evidence="2" key="1">
    <citation type="journal article" date="2015" name="Front. Microbiol.">
        <title>Combining genomic sequencing methods to explore viral diversity and reveal potential virus-host interactions.</title>
        <authorList>
            <person name="Chow C.E."/>
            <person name="Winget D.M."/>
            <person name="White R.A.III."/>
            <person name="Hallam S.J."/>
            <person name="Suttle C.A."/>
        </authorList>
    </citation>
    <scope>NUCLEOTIDE SEQUENCE</scope>
    <source>
        <strain evidence="2">Anoxic3_5</strain>
    </source>
</reference>
<dbReference type="PROSITE" id="PS51257">
    <property type="entry name" value="PROKAR_LIPOPROTEIN"/>
    <property type="match status" value="1"/>
</dbReference>
<proteinExistence type="predicted"/>
<evidence type="ECO:0000256" key="1">
    <source>
        <dbReference type="SAM" id="Phobius"/>
    </source>
</evidence>
<keyword evidence="1" id="KW-1133">Transmembrane helix</keyword>